<evidence type="ECO:0000256" key="5">
    <source>
        <dbReference type="ARBA" id="ARBA00022842"/>
    </source>
</evidence>
<evidence type="ECO:0000256" key="6">
    <source>
        <dbReference type="RuleBase" id="RU004466"/>
    </source>
</evidence>
<dbReference type="GO" id="GO:0004659">
    <property type="term" value="F:prenyltransferase activity"/>
    <property type="evidence" value="ECO:0007669"/>
    <property type="project" value="InterPro"/>
</dbReference>
<dbReference type="SUPFAM" id="SSF48576">
    <property type="entry name" value="Terpenoid synthases"/>
    <property type="match status" value="1"/>
</dbReference>
<evidence type="ECO:0000313" key="7">
    <source>
        <dbReference type="EMBL" id="GAD05878.1"/>
    </source>
</evidence>
<dbReference type="PROSITE" id="PS00444">
    <property type="entry name" value="POLYPRENYL_SYNTHASE_2"/>
    <property type="match status" value="1"/>
</dbReference>
<dbReference type="PANTHER" id="PTHR12001">
    <property type="entry name" value="GERANYLGERANYL PYROPHOSPHATE SYNTHASE"/>
    <property type="match status" value="1"/>
</dbReference>
<gene>
    <name evidence="7" type="ORF">PORCRE_1587</name>
</gene>
<dbReference type="AlphaFoldDB" id="T1CS02"/>
<dbReference type="InterPro" id="IPR008949">
    <property type="entry name" value="Isoprenoid_synthase_dom_sf"/>
</dbReference>
<accession>T1CS02</accession>
<name>T1CS02_9PORP</name>
<proteinExistence type="inferred from homology"/>
<evidence type="ECO:0000313" key="8">
    <source>
        <dbReference type="Proteomes" id="UP000018031"/>
    </source>
</evidence>
<dbReference type="Gene3D" id="1.10.600.10">
    <property type="entry name" value="Farnesyl Diphosphate Synthase"/>
    <property type="match status" value="1"/>
</dbReference>
<sequence length="333" mass="36802">MRAMQSVTDQLAPIKASVADFIAAFDTEFAHALASQSRWLGQAIELLNKATGKQVRPLLIGLMSKACNHEPSAKTTEAAVLLELIHTATLIHDDVIDNSNLRRGHPTLNAIFDNRVAVLVGDFVLSSALMRAIELQDLRIISIISSIGRELSEGEIRQFEVADEVVLDEEIYYSVIKQKTATLFRAAAELAAISVDAEEGLISLCGQIGELLGYAFQIRDDIFDYYQQDIGKPTGNDIREGKVTLPLLYALNTSYAEKTEKEECLSLIKARSFDHENLDRLTRFAISAGGIEYANKRMRAFLSQANALIDTLPNKEAGLQLKQLAEFICNRSV</sequence>
<protein>
    <submittedName>
        <fullName evidence="7">Polyprenyl synthetase</fullName>
    </submittedName>
</protein>
<evidence type="ECO:0000256" key="4">
    <source>
        <dbReference type="ARBA" id="ARBA00022723"/>
    </source>
</evidence>
<organism evidence="7 8">
    <name type="scientific">Porphyromonas crevioricanis JCM 15906</name>
    <dbReference type="NCBI Taxonomy" id="1305617"/>
    <lineage>
        <taxon>Bacteria</taxon>
        <taxon>Pseudomonadati</taxon>
        <taxon>Bacteroidota</taxon>
        <taxon>Bacteroidia</taxon>
        <taxon>Bacteroidales</taxon>
        <taxon>Porphyromonadaceae</taxon>
        <taxon>Porphyromonas</taxon>
    </lineage>
</organism>
<comment type="caution">
    <text evidence="7">The sequence shown here is derived from an EMBL/GenBank/DDBJ whole genome shotgun (WGS) entry which is preliminary data.</text>
</comment>
<reference evidence="8" key="1">
    <citation type="journal article" date="2013" name="Genome">
        <title>Draft Genome Sequences of Porphyromonas crevioricanis JCM 15906T and Porphyromonas cansulci JCM 13913T Isolated from a Canine Oral Cavity.</title>
        <authorList>
            <person name="Sakamoto M."/>
            <person name="Tanaka N."/>
            <person name="Shiwa Y."/>
            <person name="Yoshikawa H."/>
            <person name="Ohkuma M."/>
        </authorList>
    </citation>
    <scope>NUCLEOTIDE SEQUENCE [LARGE SCALE GENOMIC DNA]</scope>
    <source>
        <strain evidence="8">JCM 15906</strain>
    </source>
</reference>
<dbReference type="InterPro" id="IPR000092">
    <property type="entry name" value="Polyprenyl_synt"/>
</dbReference>
<reference evidence="7 8" key="2">
    <citation type="journal article" date="2013" name="Genome Announc.">
        <title>Draft Genome Sequences of Porphyromonas crevioricanis JCM 15906T and Porphyromonas cansulci JCM 13913T Isolated from a Canine Oral Cavity.</title>
        <authorList>
            <person name="Sakamoto M."/>
            <person name="Tanaka N."/>
            <person name="Shiwa Y."/>
            <person name="Yoshikawa H."/>
            <person name="Ohkuma M."/>
        </authorList>
    </citation>
    <scope>NUCLEOTIDE SEQUENCE [LARGE SCALE GENOMIC DNA]</scope>
    <source>
        <strain evidence="7 8">JCM 15906</strain>
    </source>
</reference>
<comment type="similarity">
    <text evidence="2 6">Belongs to the FPP/GGPP synthase family.</text>
</comment>
<evidence type="ECO:0000256" key="2">
    <source>
        <dbReference type="ARBA" id="ARBA00006706"/>
    </source>
</evidence>
<dbReference type="PROSITE" id="PS00723">
    <property type="entry name" value="POLYPRENYL_SYNTHASE_1"/>
    <property type="match status" value="1"/>
</dbReference>
<comment type="cofactor">
    <cofactor evidence="1">
        <name>Mg(2+)</name>
        <dbReference type="ChEBI" id="CHEBI:18420"/>
    </cofactor>
</comment>
<dbReference type="GO" id="GO:0008299">
    <property type="term" value="P:isoprenoid biosynthetic process"/>
    <property type="evidence" value="ECO:0007669"/>
    <property type="project" value="InterPro"/>
</dbReference>
<dbReference type="PANTHER" id="PTHR12001:SF69">
    <property type="entry name" value="ALL TRANS-POLYPRENYL-DIPHOSPHATE SYNTHASE PDSS1"/>
    <property type="match status" value="1"/>
</dbReference>
<keyword evidence="5" id="KW-0460">Magnesium</keyword>
<dbReference type="EMBL" id="BAOU01000044">
    <property type="protein sequence ID" value="GAD05878.1"/>
    <property type="molecule type" value="Genomic_DNA"/>
</dbReference>
<evidence type="ECO:0000256" key="1">
    <source>
        <dbReference type="ARBA" id="ARBA00001946"/>
    </source>
</evidence>
<dbReference type="CDD" id="cd00685">
    <property type="entry name" value="Trans_IPPS_HT"/>
    <property type="match status" value="1"/>
</dbReference>
<dbReference type="SFLD" id="SFLDS00005">
    <property type="entry name" value="Isoprenoid_Synthase_Type_I"/>
    <property type="match status" value="1"/>
</dbReference>
<keyword evidence="3 6" id="KW-0808">Transferase</keyword>
<dbReference type="Proteomes" id="UP000018031">
    <property type="component" value="Unassembled WGS sequence"/>
</dbReference>
<evidence type="ECO:0000256" key="3">
    <source>
        <dbReference type="ARBA" id="ARBA00022679"/>
    </source>
</evidence>
<keyword evidence="4" id="KW-0479">Metal-binding</keyword>
<dbReference type="Pfam" id="PF00348">
    <property type="entry name" value="polyprenyl_synt"/>
    <property type="match status" value="1"/>
</dbReference>
<dbReference type="GO" id="GO:0046872">
    <property type="term" value="F:metal ion binding"/>
    <property type="evidence" value="ECO:0007669"/>
    <property type="project" value="UniProtKB-KW"/>
</dbReference>
<dbReference type="InterPro" id="IPR033749">
    <property type="entry name" value="Polyprenyl_synt_CS"/>
</dbReference>